<evidence type="ECO:0000313" key="5">
    <source>
        <dbReference type="Proteomes" id="UP001343257"/>
    </source>
</evidence>
<gene>
    <name evidence="4" type="ORF">P9847_04035</name>
</gene>
<name>A0ABU6PR39_9BACL</name>
<keyword evidence="1" id="KW-0175">Coiled coil</keyword>
<evidence type="ECO:0000256" key="1">
    <source>
        <dbReference type="SAM" id="Coils"/>
    </source>
</evidence>
<dbReference type="Proteomes" id="UP001343257">
    <property type="component" value="Unassembled WGS sequence"/>
</dbReference>
<keyword evidence="2" id="KW-1133">Transmembrane helix</keyword>
<accession>A0ABU6PR39</accession>
<dbReference type="Pfam" id="PF12207">
    <property type="entry name" value="DUF3600"/>
    <property type="match status" value="1"/>
</dbReference>
<keyword evidence="2" id="KW-0472">Membrane</keyword>
<evidence type="ECO:0000259" key="3">
    <source>
        <dbReference type="Pfam" id="PF12207"/>
    </source>
</evidence>
<protein>
    <submittedName>
        <fullName evidence="4">DUF3600 domain-containing protein</fullName>
    </submittedName>
</protein>
<feature type="transmembrane region" description="Helical" evidence="2">
    <location>
        <begin position="44"/>
        <end position="67"/>
    </location>
</feature>
<comment type="caution">
    <text evidence="4">The sequence shown here is derived from an EMBL/GenBank/DDBJ whole genome shotgun (WGS) entry which is preliminary data.</text>
</comment>
<keyword evidence="5" id="KW-1185">Reference proteome</keyword>
<reference evidence="4 5" key="1">
    <citation type="submission" date="2023-03" db="EMBL/GenBank/DDBJ databases">
        <title>Bacillus Genome Sequencing.</title>
        <authorList>
            <person name="Dunlap C."/>
        </authorList>
    </citation>
    <scope>NUCLEOTIDE SEQUENCE [LARGE SCALE GENOMIC DNA]</scope>
    <source>
        <strain evidence="4 5">NRS-52</strain>
    </source>
</reference>
<evidence type="ECO:0000256" key="2">
    <source>
        <dbReference type="SAM" id="Phobius"/>
    </source>
</evidence>
<dbReference type="Gene3D" id="1.10.3950.10">
    <property type="entry name" value="putative ecf-type sigma factor negative effector from bacillus cereus"/>
    <property type="match status" value="2"/>
</dbReference>
<proteinExistence type="predicted"/>
<organism evidence="4 5">
    <name type="scientific">Paenibacillus chibensis</name>
    <dbReference type="NCBI Taxonomy" id="59846"/>
    <lineage>
        <taxon>Bacteria</taxon>
        <taxon>Bacillati</taxon>
        <taxon>Bacillota</taxon>
        <taxon>Bacilli</taxon>
        <taxon>Bacillales</taxon>
        <taxon>Paenibacillaceae</taxon>
        <taxon>Paenibacillus</taxon>
    </lineage>
</organism>
<sequence length="255" mass="28877">MSLDERLRTALKEETEEWTVPAELKGKILNQVAHTQGGRTMKKWVVTFILAASLLIPTGAFAGYSYLSDSIYGSQANIAKFGVTQQQYDELEAKLQAAKQSLGEEEFTKFMSLLKELGTYNLKIADADGKFNIEKLSAGERSNYTRLTTELEPVFRKLKDVQPAKKAPKPLYSSAFWKEQLKQAKEILSKEEFNEYQTLMNELKTYDEKTLDPDGSVHVDRLSQEDQANIEQVVQQLQPFLKKLGISIKPKDGSQ</sequence>
<keyword evidence="2" id="KW-0812">Transmembrane</keyword>
<feature type="coiled-coil region" evidence="1">
    <location>
        <begin position="81"/>
        <end position="108"/>
    </location>
</feature>
<evidence type="ECO:0000313" key="4">
    <source>
        <dbReference type="EMBL" id="MED5016475.1"/>
    </source>
</evidence>
<dbReference type="InterPro" id="IPR038267">
    <property type="entry name" value="ECF_sigma_eff"/>
</dbReference>
<dbReference type="EMBL" id="JARTLD010000009">
    <property type="protein sequence ID" value="MED5016475.1"/>
    <property type="molecule type" value="Genomic_DNA"/>
</dbReference>
<feature type="domain" description="DUF3600" evidence="3">
    <location>
        <begin position="65"/>
        <end position="165"/>
    </location>
</feature>
<dbReference type="RefSeq" id="WP_328275577.1">
    <property type="nucleotide sequence ID" value="NZ_JARTLD010000009.1"/>
</dbReference>
<dbReference type="InterPro" id="IPR022019">
    <property type="entry name" value="DUF3600"/>
</dbReference>